<name>U4KDK8_9VIBR</name>
<dbReference type="STRING" id="28173.VIBNI_B1393"/>
<dbReference type="EMBL" id="FO203527">
    <property type="protein sequence ID" value="CCO61146.1"/>
    <property type="molecule type" value="Genomic_DNA"/>
</dbReference>
<protein>
    <submittedName>
        <fullName evidence="1">Uncharacterized protein</fullName>
    </submittedName>
</protein>
<reference evidence="1 2" key="1">
    <citation type="journal article" date="2013" name="ISME J.">
        <title>Comparative genomics of pathogenic lineages of Vibrio nigripulchritudo identifies virulence-associated traits.</title>
        <authorList>
            <person name="Goudenege D."/>
            <person name="Labreuche Y."/>
            <person name="Krin E."/>
            <person name="Ansquer D."/>
            <person name="Mangenot S."/>
            <person name="Calteau A."/>
            <person name="Medigue C."/>
            <person name="Mazel D."/>
            <person name="Polz M.F."/>
            <person name="Le Roux F."/>
        </authorList>
    </citation>
    <scope>NUCLEOTIDE SEQUENCE [LARGE SCALE GENOMIC DNA]</scope>
    <source>
        <strain evidence="2">SnF1</strain>
    </source>
</reference>
<sequence length="227" mass="26045">MLVQLMESKIESLEQDLANTKSETLSGLILTAIDQSIECIDKLLEMECTLPEVKRFLDVVQKLERSKYDQHYKEIENKIASNNEYAQSERHNPNQQHFLESAISIEIMVTSLKESFDKGNVSRLEHTINDQYIQLIRTLQDETRKSEDRNYGRHATITTFNLAMGISPIGAIPSTINSISSIYSLKSEQIKTADMCIEKLESFNEATSIWLNTAEQWLENVALLKKR</sequence>
<evidence type="ECO:0000313" key="1">
    <source>
        <dbReference type="EMBL" id="CCO61146.1"/>
    </source>
</evidence>
<keyword evidence="2" id="KW-1185">Reference proteome</keyword>
<dbReference type="Proteomes" id="UP000016895">
    <property type="component" value="Chromosome 2"/>
</dbReference>
<organism evidence="1 2">
    <name type="scientific">Vibrio nigripulchritudo</name>
    <dbReference type="NCBI Taxonomy" id="28173"/>
    <lineage>
        <taxon>Bacteria</taxon>
        <taxon>Pseudomonadati</taxon>
        <taxon>Pseudomonadota</taxon>
        <taxon>Gammaproteobacteria</taxon>
        <taxon>Vibrionales</taxon>
        <taxon>Vibrionaceae</taxon>
        <taxon>Vibrio</taxon>
    </lineage>
</organism>
<dbReference type="KEGG" id="vni:VIBNI_B1393"/>
<evidence type="ECO:0000313" key="2">
    <source>
        <dbReference type="Proteomes" id="UP000016895"/>
    </source>
</evidence>
<gene>
    <name evidence="1" type="ORF">VIBNI_B1393</name>
</gene>
<accession>U4KDK8</accession>
<dbReference type="AlphaFoldDB" id="U4KDK8"/>
<proteinExistence type="predicted"/>
<dbReference type="PATRIC" id="fig|1260221.3.peg.4996"/>